<dbReference type="GO" id="GO:0005634">
    <property type="term" value="C:nucleus"/>
    <property type="evidence" value="ECO:0007669"/>
    <property type="project" value="TreeGrafter"/>
</dbReference>
<dbReference type="PRINTS" id="PR00625">
    <property type="entry name" value="JDOMAIN"/>
</dbReference>
<feature type="compositionally biased region" description="Low complexity" evidence="1">
    <location>
        <begin position="293"/>
        <end position="306"/>
    </location>
</feature>
<dbReference type="VEuPathDB" id="FungiDB:I7I51_01758"/>
<feature type="compositionally biased region" description="Basic and acidic residues" evidence="1">
    <location>
        <begin position="250"/>
        <end position="259"/>
    </location>
</feature>
<feature type="compositionally biased region" description="Basic and acidic residues" evidence="1">
    <location>
        <begin position="168"/>
        <end position="206"/>
    </location>
</feature>
<dbReference type="Gene3D" id="1.10.287.110">
    <property type="entry name" value="DnaJ domain"/>
    <property type="match status" value="1"/>
</dbReference>
<feature type="compositionally biased region" description="Polar residues" evidence="1">
    <location>
        <begin position="89"/>
        <end position="100"/>
    </location>
</feature>
<dbReference type="PROSITE" id="PS00636">
    <property type="entry name" value="DNAJ_1"/>
    <property type="match status" value="1"/>
</dbReference>
<dbReference type="InterPro" id="IPR036869">
    <property type="entry name" value="J_dom_sf"/>
</dbReference>
<name>A0A8A1MKU0_AJECA</name>
<gene>
    <name evidence="3" type="ORF">I7I51_01758</name>
</gene>
<dbReference type="SUPFAM" id="SSF46565">
    <property type="entry name" value="Chaperone J-domain"/>
    <property type="match status" value="1"/>
</dbReference>
<evidence type="ECO:0000313" key="4">
    <source>
        <dbReference type="Proteomes" id="UP000663671"/>
    </source>
</evidence>
<sequence length="576" mass="66007">MSDHTTIDPYKVLGISKDATIGEIKSAHRKLVLRCHPDKIKDEEQRKEAVPEFQRVQSAYELLSDEKKRADYDLKVELKKKPRYHSEDAGSSSYYRPSTFTKSYESRNGVIYEERVPRSSRFFDEDIPLHEEPRPTSRKNNGYEKKHSTEGKEKKKSRHVDPPVSVRSSKERVREARESVKSSRSDREKHRDKERRKDRERSDKYPKAFVVSEPDGESDLDSDHHYYTPRTPEPEYEDPRTRVKPSSSESKPKQTKVEEYSDEWSSSKLDDAKKYIQRSKSGGYSYDTERRPSSSWPSPSSYYSPYVDTPRRSSGRTRTRPSSSGKDRRGSADVLDPSPKPQFSPRPPTLQTATSAPSGLRFPISISTRSSSKPHPPRRSETMPFPGLSRRSETLPTRTSKMREPQDSGYSSPGTPEMHLGSSPPFPGRYTVVDESEDYVSHRAVRIDPSAGFYTRNKSVSPTRVPQMPRSRTFNYPIDPVSMPIRHDSSRSIPTLRTTPPTPSGLGREGLFGEVFPGEYDHPKIVIPEGNIRYSPRIREEDISYSYSPRKGPVDPNENRETYPRPYGSRKESVTC</sequence>
<dbReference type="GO" id="GO:0005737">
    <property type="term" value="C:cytoplasm"/>
    <property type="evidence" value="ECO:0007669"/>
    <property type="project" value="TreeGrafter"/>
</dbReference>
<feature type="region of interest" description="Disordered" evidence="1">
    <location>
        <begin position="122"/>
        <end position="427"/>
    </location>
</feature>
<dbReference type="InterPro" id="IPR001623">
    <property type="entry name" value="DnaJ_domain"/>
</dbReference>
<evidence type="ECO:0000313" key="3">
    <source>
        <dbReference type="EMBL" id="QSS64687.1"/>
    </source>
</evidence>
<dbReference type="OrthoDB" id="10250354at2759"/>
<dbReference type="PROSITE" id="PS50076">
    <property type="entry name" value="DNAJ_2"/>
    <property type="match status" value="1"/>
</dbReference>
<dbReference type="AlphaFoldDB" id="A0A8A1MKU0"/>
<dbReference type="EMBL" id="CP069114">
    <property type="protein sequence ID" value="QSS64687.1"/>
    <property type="molecule type" value="Genomic_DNA"/>
</dbReference>
<feature type="region of interest" description="Disordered" evidence="1">
    <location>
        <begin position="77"/>
        <end position="100"/>
    </location>
</feature>
<feature type="compositionally biased region" description="Pro residues" evidence="1">
    <location>
        <begin position="338"/>
        <end position="348"/>
    </location>
</feature>
<dbReference type="InterPro" id="IPR052594">
    <property type="entry name" value="J_domain-containing_protein"/>
</dbReference>
<dbReference type="GO" id="GO:0031072">
    <property type="term" value="F:heat shock protein binding"/>
    <property type="evidence" value="ECO:0007669"/>
    <property type="project" value="TreeGrafter"/>
</dbReference>
<reference evidence="3" key="1">
    <citation type="submission" date="2021-01" db="EMBL/GenBank/DDBJ databases">
        <title>Chromosome-level genome assembly of a human fungal pathogen reveals clustering of transcriptionally co-regulated genes.</title>
        <authorList>
            <person name="Voorhies M."/>
            <person name="Cohen S."/>
            <person name="Shea T.P."/>
            <person name="Petrus S."/>
            <person name="Munoz J.F."/>
            <person name="Poplawski S."/>
            <person name="Goldman W.E."/>
            <person name="Michael T."/>
            <person name="Cuomo C.A."/>
            <person name="Sil A."/>
            <person name="Beyhan S."/>
        </authorList>
    </citation>
    <scope>NUCLEOTIDE SEQUENCE</scope>
    <source>
        <strain evidence="3">WU24</strain>
    </source>
</reference>
<feature type="compositionally biased region" description="Polar residues" evidence="1">
    <location>
        <begin position="458"/>
        <end position="474"/>
    </location>
</feature>
<feature type="compositionally biased region" description="Basic and acidic residues" evidence="1">
    <location>
        <begin position="557"/>
        <end position="576"/>
    </location>
</feature>
<feature type="compositionally biased region" description="Basic and acidic residues" evidence="1">
    <location>
        <begin position="77"/>
        <end position="88"/>
    </location>
</feature>
<feature type="compositionally biased region" description="Basic and acidic residues" evidence="1">
    <location>
        <begin position="122"/>
        <end position="153"/>
    </location>
</feature>
<protein>
    <submittedName>
        <fullName evidence="3">DnaJ domain-containing protein</fullName>
    </submittedName>
</protein>
<dbReference type="Proteomes" id="UP000663671">
    <property type="component" value="Chromosome 1"/>
</dbReference>
<feature type="domain" description="J" evidence="2">
    <location>
        <begin position="8"/>
        <end position="76"/>
    </location>
</feature>
<accession>A0A8A1MKU0</accession>
<organism evidence="3 4">
    <name type="scientific">Ajellomyces capsulatus</name>
    <name type="common">Darling's disease fungus</name>
    <name type="synonym">Histoplasma capsulatum</name>
    <dbReference type="NCBI Taxonomy" id="5037"/>
    <lineage>
        <taxon>Eukaryota</taxon>
        <taxon>Fungi</taxon>
        <taxon>Dikarya</taxon>
        <taxon>Ascomycota</taxon>
        <taxon>Pezizomycotina</taxon>
        <taxon>Eurotiomycetes</taxon>
        <taxon>Eurotiomycetidae</taxon>
        <taxon>Onygenales</taxon>
        <taxon>Ajellomycetaceae</taxon>
        <taxon>Histoplasma</taxon>
    </lineage>
</organism>
<feature type="region of interest" description="Disordered" evidence="1">
    <location>
        <begin position="537"/>
        <end position="576"/>
    </location>
</feature>
<dbReference type="Pfam" id="PF00226">
    <property type="entry name" value="DnaJ"/>
    <property type="match status" value="1"/>
</dbReference>
<evidence type="ECO:0000256" key="1">
    <source>
        <dbReference type="SAM" id="MobiDB-lite"/>
    </source>
</evidence>
<dbReference type="InterPro" id="IPR018253">
    <property type="entry name" value="DnaJ_domain_CS"/>
</dbReference>
<dbReference type="PANTHER" id="PTHR44144">
    <property type="entry name" value="DNAJ HOMOLOG SUBFAMILY C MEMBER 9"/>
    <property type="match status" value="1"/>
</dbReference>
<dbReference type="SMART" id="SM00271">
    <property type="entry name" value="DnaJ"/>
    <property type="match status" value="1"/>
</dbReference>
<feature type="region of interest" description="Disordered" evidence="1">
    <location>
        <begin position="458"/>
        <end position="508"/>
    </location>
</feature>
<dbReference type="FunFam" id="1.10.287.110:FF:000073">
    <property type="entry name" value="DnaJ domain protein"/>
    <property type="match status" value="1"/>
</dbReference>
<dbReference type="CDD" id="cd06257">
    <property type="entry name" value="DnaJ"/>
    <property type="match status" value="1"/>
</dbReference>
<evidence type="ECO:0000259" key="2">
    <source>
        <dbReference type="PROSITE" id="PS50076"/>
    </source>
</evidence>
<dbReference type="PANTHER" id="PTHR44144:SF1">
    <property type="entry name" value="DNAJ HOMOLOG SUBFAMILY C MEMBER 9"/>
    <property type="match status" value="1"/>
</dbReference>
<proteinExistence type="predicted"/>